<dbReference type="InterPro" id="IPR020556">
    <property type="entry name" value="Amidase_CS"/>
</dbReference>
<evidence type="ECO:0000259" key="3">
    <source>
        <dbReference type="Pfam" id="PF01425"/>
    </source>
</evidence>
<dbReference type="Proteomes" id="UP000799640">
    <property type="component" value="Unassembled WGS sequence"/>
</dbReference>
<dbReference type="Pfam" id="PF01425">
    <property type="entry name" value="Amidase"/>
    <property type="match status" value="1"/>
</dbReference>
<feature type="compositionally biased region" description="Basic and acidic residues" evidence="2">
    <location>
        <begin position="587"/>
        <end position="610"/>
    </location>
</feature>
<dbReference type="Gene3D" id="3.90.1300.10">
    <property type="entry name" value="Amidase signature (AS) domain"/>
    <property type="match status" value="1"/>
</dbReference>
<dbReference type="GO" id="GO:0003824">
    <property type="term" value="F:catalytic activity"/>
    <property type="evidence" value="ECO:0007669"/>
    <property type="project" value="InterPro"/>
</dbReference>
<evidence type="ECO:0000313" key="5">
    <source>
        <dbReference type="Proteomes" id="UP000799640"/>
    </source>
</evidence>
<dbReference type="InterPro" id="IPR036928">
    <property type="entry name" value="AS_sf"/>
</dbReference>
<accession>A0A6G1I1H9</accession>
<dbReference type="InterPro" id="IPR000120">
    <property type="entry name" value="Amidase"/>
</dbReference>
<dbReference type="PROSITE" id="PS00571">
    <property type="entry name" value="AMIDASES"/>
    <property type="match status" value="1"/>
</dbReference>
<dbReference type="PANTHER" id="PTHR11895:SF67">
    <property type="entry name" value="AMIDASE DOMAIN-CONTAINING PROTEIN"/>
    <property type="match status" value="1"/>
</dbReference>
<dbReference type="PANTHER" id="PTHR11895">
    <property type="entry name" value="TRANSAMIDASE"/>
    <property type="match status" value="1"/>
</dbReference>
<dbReference type="OrthoDB" id="421993at2759"/>
<gene>
    <name evidence="4" type="ORF">EJ06DRAFT_508172</name>
</gene>
<dbReference type="SUPFAM" id="SSF75304">
    <property type="entry name" value="Amidase signature (AS) enzymes"/>
    <property type="match status" value="1"/>
</dbReference>
<sequence>MASLKFANYPAAQQTSLPYSVPPPAKNPIFRGIPLVVGAHLVTALPPLASFLYNNAGFSCLRALTELDNKETRYDPTVIPLASGPAPASSSYTARDALRAPPDVPARFPSVADYHNAYLERRTTPSAVVAALLPLIRRDATPRNDHATAFLESQVELITAAAAASTARYAAGQPLGVLDGVPVAVKDEVDIEGYSKRYGSARSFPGAGGTSWCVAQWESAGAIVVGKTNMHEMGMDTTNLNPLHGTPRNPYNASYYTGGSSGGSAYAVAAGLVPFALGCDGGGSIRIPASYCGVFGLKPSHGRVSDAPTPSLANTSTVVGPIAADMSALEVAYRVMAAPDPAVPASASFAPPQRHQGDRPKVLGVCKAWFERADEPVRVKCQAAIDWLVAKRGYSVVEIEIPYLTEGQLAHALTIMNEAASAQRELGYLSPATRILFALARTAPAGDFLLAQKVRGILMAHLAWLFKEHPGLAIVTPTTPAVGWAIKRESDLKYGCSDGDMSIRSMEYVWLANFTGAPAITVPVGYGEPVKGEGRVPIGLMAMGEWGSEEGLIELGYDAEGYLNEGLEGGRVRPGDWADGLSLVGEGKGEGSDVKGSENGHGKEEVKVSV</sequence>
<evidence type="ECO:0000256" key="2">
    <source>
        <dbReference type="SAM" id="MobiDB-lite"/>
    </source>
</evidence>
<comment type="similarity">
    <text evidence="1">Belongs to the amidase family.</text>
</comment>
<name>A0A6G1I1H9_9PEZI</name>
<dbReference type="AlphaFoldDB" id="A0A6G1I1H9"/>
<evidence type="ECO:0000256" key="1">
    <source>
        <dbReference type="ARBA" id="ARBA00009199"/>
    </source>
</evidence>
<feature type="domain" description="Amidase" evidence="3">
    <location>
        <begin position="146"/>
        <end position="552"/>
    </location>
</feature>
<dbReference type="EMBL" id="ML996692">
    <property type="protein sequence ID" value="KAF2401927.1"/>
    <property type="molecule type" value="Genomic_DNA"/>
</dbReference>
<reference evidence="4" key="1">
    <citation type="journal article" date="2020" name="Stud. Mycol.">
        <title>101 Dothideomycetes genomes: a test case for predicting lifestyles and emergence of pathogens.</title>
        <authorList>
            <person name="Haridas S."/>
            <person name="Albert R."/>
            <person name="Binder M."/>
            <person name="Bloem J."/>
            <person name="Labutti K."/>
            <person name="Salamov A."/>
            <person name="Andreopoulos B."/>
            <person name="Baker S."/>
            <person name="Barry K."/>
            <person name="Bills G."/>
            <person name="Bluhm B."/>
            <person name="Cannon C."/>
            <person name="Castanera R."/>
            <person name="Culley D."/>
            <person name="Daum C."/>
            <person name="Ezra D."/>
            <person name="Gonzalez J."/>
            <person name="Henrissat B."/>
            <person name="Kuo A."/>
            <person name="Liang C."/>
            <person name="Lipzen A."/>
            <person name="Lutzoni F."/>
            <person name="Magnuson J."/>
            <person name="Mondo S."/>
            <person name="Nolan M."/>
            <person name="Ohm R."/>
            <person name="Pangilinan J."/>
            <person name="Park H.-J."/>
            <person name="Ramirez L."/>
            <person name="Alfaro M."/>
            <person name="Sun H."/>
            <person name="Tritt A."/>
            <person name="Yoshinaga Y."/>
            <person name="Zwiers L.-H."/>
            <person name="Turgeon B."/>
            <person name="Goodwin S."/>
            <person name="Spatafora J."/>
            <person name="Crous P."/>
            <person name="Grigoriev I."/>
        </authorList>
    </citation>
    <scope>NUCLEOTIDE SEQUENCE</scope>
    <source>
        <strain evidence="4">CBS 262.69</strain>
    </source>
</reference>
<dbReference type="InterPro" id="IPR023631">
    <property type="entry name" value="Amidase_dom"/>
</dbReference>
<keyword evidence="5" id="KW-1185">Reference proteome</keyword>
<proteinExistence type="inferred from homology"/>
<feature type="region of interest" description="Disordered" evidence="2">
    <location>
        <begin position="583"/>
        <end position="610"/>
    </location>
</feature>
<protein>
    <submittedName>
        <fullName evidence="4">Amidase signature enzyme</fullName>
    </submittedName>
</protein>
<organism evidence="4 5">
    <name type="scientific">Trichodelitschia bisporula</name>
    <dbReference type="NCBI Taxonomy" id="703511"/>
    <lineage>
        <taxon>Eukaryota</taxon>
        <taxon>Fungi</taxon>
        <taxon>Dikarya</taxon>
        <taxon>Ascomycota</taxon>
        <taxon>Pezizomycotina</taxon>
        <taxon>Dothideomycetes</taxon>
        <taxon>Dothideomycetes incertae sedis</taxon>
        <taxon>Phaeotrichales</taxon>
        <taxon>Phaeotrichaceae</taxon>
        <taxon>Trichodelitschia</taxon>
    </lineage>
</organism>
<evidence type="ECO:0000313" key="4">
    <source>
        <dbReference type="EMBL" id="KAF2401927.1"/>
    </source>
</evidence>